<dbReference type="RefSeq" id="WP_242467523.1">
    <property type="nucleotide sequence ID" value="NZ_NRSD01000007.1"/>
</dbReference>
<dbReference type="InterPro" id="IPR027417">
    <property type="entry name" value="P-loop_NTPase"/>
</dbReference>
<dbReference type="InterPro" id="IPR051162">
    <property type="entry name" value="T4SS_component"/>
</dbReference>
<organism evidence="3 4">
    <name type="scientific">Thiocapsa imhoffii</name>
    <dbReference type="NCBI Taxonomy" id="382777"/>
    <lineage>
        <taxon>Bacteria</taxon>
        <taxon>Pseudomonadati</taxon>
        <taxon>Pseudomonadota</taxon>
        <taxon>Gammaproteobacteria</taxon>
        <taxon>Chromatiales</taxon>
        <taxon>Chromatiaceae</taxon>
        <taxon>Thiocapsa</taxon>
    </lineage>
</organism>
<accession>A0A9X1B8E3</accession>
<gene>
    <name evidence="3" type="ORF">CKO25_09135</name>
</gene>
<evidence type="ECO:0000256" key="1">
    <source>
        <dbReference type="SAM" id="MobiDB-lite"/>
    </source>
</evidence>
<keyword evidence="4" id="KW-1185">Reference proteome</keyword>
<feature type="compositionally biased region" description="Polar residues" evidence="1">
    <location>
        <begin position="1350"/>
        <end position="1361"/>
    </location>
</feature>
<dbReference type="SUPFAM" id="SSF52540">
    <property type="entry name" value="P-loop containing nucleoside triphosphate hydrolases"/>
    <property type="match status" value="1"/>
</dbReference>
<dbReference type="InterPro" id="IPR002789">
    <property type="entry name" value="HerA_central"/>
</dbReference>
<dbReference type="PANTHER" id="PTHR30121">
    <property type="entry name" value="UNCHARACTERIZED PROTEIN YJGR-RELATED"/>
    <property type="match status" value="1"/>
</dbReference>
<dbReference type="CDD" id="cd01127">
    <property type="entry name" value="TrwB_TraG_TraD_VirD4"/>
    <property type="match status" value="1"/>
</dbReference>
<dbReference type="PANTHER" id="PTHR30121:SF6">
    <property type="entry name" value="SLR6007 PROTEIN"/>
    <property type="match status" value="1"/>
</dbReference>
<sequence length="1813" mass="204571">MNLFVASLADDLVTEWDRVLGEQDGPKEARFIIQSLSPLNAFDLFAALENHRGTWSARARIESHFKVATNLWEDWRRGHSQAELLAEMNARGAPRLDEPQGWIDLGDQLTWYRNRTRTPQADGLVIVLLGLNHASDQGGLANFHILDESRLWQRMERGFASWIERIDQHYGLSASTTEKERFDAILQDLFQTRPLQLERLSGFLQHQVLGDGDGIDAFSDVIELFYAKLSFWEIPPFFGLRPDRKNAGLLKEAATFISHQRFKTKGEQKKAWEKIEQALEQDQLDLPNTLDDLPLYDSPKAYAETLRAFIQEADSQARARLLQTDLAPVLRLLKLKTKDTEKGVSRTPVRLQGLSLESVLRAIWLTLLAYRKRDGNRALMESLREVHIELVDFKHDLQADEEAGLGRDTQARELLHGCLGGLPEVLEQIDWRLPIDADQMAHPRDDWEQSIPVTLDLDLEALSYGTNRGRPHLHFKVVLIDEEGGVALTRPYHWSLGPTQPERVRRQCARTVLERWNALPNPERVLPAFQIPAVVMTALYYAADTDEANRLVSLALNELEVVDLLAGLTPDLFDRQLWDGVIALAAAYRAWLSRADAQGNYAANAQDLLPLLGAYRQLAQDVLNPHLRGSHELLRRLYKAFLVVDEAMVPNDDFLRSAIVWAISPPVLELTLARQRFLCDGFPEVVAELAFGRDGQSAFEQLLKLAEIHRPLAGLVVDANHRLCAEIKSFGLLHHLGLERDGEKSLAVQTLLREEESDDDDEVADLVRPTEESEVVLRVLEDYLQLYPFAEDGMRILALHVEELGTILSGVDRFLRAYLKRSARDWPAFHCEVMVYSTSASPMAMESRLAAWRHRLAEANRESGRPLVLAVGHRFAPDRERMVELLKQERRLYDIAFLFHFLAGDLAGEAEPAKPFEFDFNGSNIGQFPICEFPRPIRRGDPWRRQSLLSNRRLGVQTRHADLTARLCHPQTTHQDHLIFGRIDYEPWQPVVEALHTKAQWVACIDPFVDKHLLRTGEGAHNRRKIVGFTSGLGDYGELNLSISTEQDTLAQLARLVRGQLSGLMPYQEDQALDVMGAQVVSEAEEVIGLSALRAVVGDGERVREVVGFAAIRRALAVPAAAMSQLLPVDSLLHWFAGSEVSQRPDLLQLSLILREQDVPLVQAVVIECKFAQYNATHLEKASGQVQEGLAHLMPLLAPNRNDLRRVSFDRRYWWAQLQRTVTSRAVVDLSEVEWRKLDLALEKLSEGYYEIAWQGAIFTFWTNEPGAEPVLNRMKLPFGVVEPPFVAPDDFVVWHIALGYEGLAKLFGETEPADRVALGETQIRLRPTDPGVTQTETETEIVPEPETGPDSSQVESSQADDNVAPEVRHDKLVTAEVVSIRSGQRVSSPPGDSQRESRLDPESGAASGAGSAYEHSHERDTGLEPERLVAETIITPRPVPERILIGTRSNGEPVYWHYGHPDLLNRHLLAFGSPGSGKTYGIQCLLAEMAVQGLHSLIIDYTDGFLPKQVETRFTEIAKPKSHYVVHDKLPLNPFRRQQQEIDPDLPPYRESPYDVATRIASIFKSVYETMGDQQLSALIRVIESQLGFHHDLTIQKVLAALREDSQYGDQLANKIEPFSKSEPFREGSESAWEEMLSDPDARVQILQLKGLSKEIQRLVTEFVLWDLYDYATTTGNRRRPIPVVLDEIQNLDHRSDSPIDKMLREGRKFGLSMILATQTTSQFNQEQRDRLFMAAHKLFFKPAETEIDRFATLLSQSTGDSKAEWSQRLAKLSKGQCWSLGAVPTSSGGLQTKAIRVQVTALEDRGFGRGD</sequence>
<evidence type="ECO:0000259" key="2">
    <source>
        <dbReference type="Pfam" id="PF01935"/>
    </source>
</evidence>
<feature type="region of interest" description="Disordered" evidence="1">
    <location>
        <begin position="1319"/>
        <end position="1428"/>
    </location>
</feature>
<evidence type="ECO:0000313" key="4">
    <source>
        <dbReference type="Proteomes" id="UP001138802"/>
    </source>
</evidence>
<dbReference type="Gene3D" id="3.40.50.300">
    <property type="entry name" value="P-loop containing nucleotide triphosphate hydrolases"/>
    <property type="match status" value="2"/>
</dbReference>
<evidence type="ECO:0000313" key="3">
    <source>
        <dbReference type="EMBL" id="MBK1644809.1"/>
    </source>
</evidence>
<feature type="compositionally biased region" description="Polar residues" evidence="1">
    <location>
        <begin position="1382"/>
        <end position="1392"/>
    </location>
</feature>
<dbReference type="EMBL" id="NRSD01000007">
    <property type="protein sequence ID" value="MBK1644809.1"/>
    <property type="molecule type" value="Genomic_DNA"/>
</dbReference>
<feature type="compositionally biased region" description="Low complexity" evidence="1">
    <location>
        <begin position="1404"/>
        <end position="1413"/>
    </location>
</feature>
<dbReference type="Pfam" id="PF01935">
    <property type="entry name" value="DUF87"/>
    <property type="match status" value="1"/>
</dbReference>
<name>A0A9X1B8E3_9GAMM</name>
<reference evidence="3 4" key="1">
    <citation type="journal article" date="2020" name="Microorganisms">
        <title>Osmotic Adaptation and Compatible Solute Biosynthesis of Phototrophic Bacteria as Revealed from Genome Analyses.</title>
        <authorList>
            <person name="Imhoff J.F."/>
            <person name="Rahn T."/>
            <person name="Kunzel S."/>
            <person name="Keller A."/>
            <person name="Neulinger S.C."/>
        </authorList>
    </citation>
    <scope>NUCLEOTIDE SEQUENCE [LARGE SCALE GENOMIC DNA]</scope>
    <source>
        <strain evidence="3 4">DSM 21303</strain>
    </source>
</reference>
<feature type="domain" description="Helicase HerA central" evidence="2">
    <location>
        <begin position="1463"/>
        <end position="1666"/>
    </location>
</feature>
<comment type="caution">
    <text evidence="3">The sequence shown here is derived from an EMBL/GenBank/DDBJ whole genome shotgun (WGS) entry which is preliminary data.</text>
</comment>
<dbReference type="Proteomes" id="UP001138802">
    <property type="component" value="Unassembled WGS sequence"/>
</dbReference>
<feature type="compositionally biased region" description="Basic and acidic residues" evidence="1">
    <location>
        <begin position="1415"/>
        <end position="1428"/>
    </location>
</feature>
<proteinExistence type="predicted"/>
<protein>
    <submittedName>
        <fullName evidence="3">ATPase</fullName>
    </submittedName>
</protein>